<evidence type="ECO:0008006" key="4">
    <source>
        <dbReference type="Google" id="ProtNLM"/>
    </source>
</evidence>
<accession>A0ABY7VLC7</accession>
<dbReference type="RefSeq" id="WP_274054180.1">
    <property type="nucleotide sequence ID" value="NZ_CP059693.1"/>
</dbReference>
<evidence type="ECO:0000313" key="3">
    <source>
        <dbReference type="Proteomes" id="UP001215231"/>
    </source>
</evidence>
<evidence type="ECO:0000256" key="1">
    <source>
        <dbReference type="SAM" id="SignalP"/>
    </source>
</evidence>
<dbReference type="Proteomes" id="UP001215231">
    <property type="component" value="Chromosome"/>
</dbReference>
<protein>
    <recommendedName>
        <fullName evidence="4">Cohesin domain-containing protein</fullName>
    </recommendedName>
</protein>
<feature type="signal peptide" evidence="1">
    <location>
        <begin position="1"/>
        <end position="18"/>
    </location>
</feature>
<keyword evidence="1" id="KW-0732">Signal</keyword>
<proteinExistence type="predicted"/>
<dbReference type="EMBL" id="CP059693">
    <property type="protein sequence ID" value="WDE13748.1"/>
    <property type="molecule type" value="Genomic_DNA"/>
</dbReference>
<feature type="chain" id="PRO_5047194935" description="Cohesin domain-containing protein" evidence="1">
    <location>
        <begin position="19"/>
        <end position="160"/>
    </location>
</feature>
<keyword evidence="3" id="KW-1185">Reference proteome</keyword>
<reference evidence="2 3" key="1">
    <citation type="journal article" date="2022" name="Mar. Drugs">
        <title>Bioassay-Guided Fractionation Leads to the Detection of Cholic Acid Generated by the Rare Thalassomonas sp.</title>
        <authorList>
            <person name="Pheiffer F."/>
            <person name="Schneider Y.K."/>
            <person name="Hansen E.H."/>
            <person name="Andersen J.H."/>
            <person name="Isaksson J."/>
            <person name="Busche T."/>
            <person name="R C."/>
            <person name="Kalinowski J."/>
            <person name="Zyl L.V."/>
            <person name="Trindade M."/>
        </authorList>
    </citation>
    <scope>NUCLEOTIDE SEQUENCE [LARGE SCALE GENOMIC DNA]</scope>
    <source>
        <strain evidence="2 3">A5K-61T</strain>
    </source>
</reference>
<evidence type="ECO:0000313" key="2">
    <source>
        <dbReference type="EMBL" id="WDE13748.1"/>
    </source>
</evidence>
<organism evidence="2 3">
    <name type="scientific">Thalassomonas haliotis</name>
    <dbReference type="NCBI Taxonomy" id="485448"/>
    <lineage>
        <taxon>Bacteria</taxon>
        <taxon>Pseudomonadati</taxon>
        <taxon>Pseudomonadota</taxon>
        <taxon>Gammaproteobacteria</taxon>
        <taxon>Alteromonadales</taxon>
        <taxon>Colwelliaceae</taxon>
        <taxon>Thalassomonas</taxon>
    </lineage>
</organism>
<name>A0ABY7VLC7_9GAMM</name>
<gene>
    <name evidence="2" type="ORF">H3N35_10110</name>
</gene>
<sequence>MKKLFILFAFLTGFNAHAGLIDINLSTKQLLEGESLEIRLNARDFTEFDYFDIDFSFDDSIFALDLTSIVTDLNPFGFISSPTATGLAISFIDFSANSGDFLLAAFNLTALTPGSSSFSFGQSGNFYAPGTSSPLSGVNLNATASAQVMAQVPEPGARVC</sequence>